<dbReference type="InterPro" id="IPR036388">
    <property type="entry name" value="WH-like_DNA-bd_sf"/>
</dbReference>
<gene>
    <name evidence="2" type="ORF">HMPREF1705_04197</name>
</gene>
<proteinExistence type="predicted"/>
<keyword evidence="3" id="KW-1185">Reference proteome</keyword>
<dbReference type="Pfam" id="PF01475">
    <property type="entry name" value="FUR"/>
    <property type="match status" value="1"/>
</dbReference>
<dbReference type="GO" id="GO:0045892">
    <property type="term" value="P:negative regulation of DNA-templated transcription"/>
    <property type="evidence" value="ECO:0007669"/>
    <property type="project" value="TreeGrafter"/>
</dbReference>
<accession>A0A0T5X978</accession>
<dbReference type="GO" id="GO:0008270">
    <property type="term" value="F:zinc ion binding"/>
    <property type="evidence" value="ECO:0007669"/>
    <property type="project" value="TreeGrafter"/>
</dbReference>
<keyword evidence="1" id="KW-0479">Metal-binding</keyword>
<dbReference type="EMBL" id="ACJX03000001">
    <property type="protein sequence ID" value="KRT34943.1"/>
    <property type="molecule type" value="Genomic_DNA"/>
</dbReference>
<dbReference type="AlphaFoldDB" id="A0A0T5X978"/>
<sequence length="146" mass="16570">MLNREYVKKTLKTFGIRPTKARILICEALMMAGQPVSHGDLQTNVLLSEINRVTLYRSLYILVEAGIVHKVLGIDGRWYFCIHELDEPGCPGGHPHFYCLKCGNMKCLRGDKLPFVEVPPGCHVEGKQLLVYGICEKCFKETKEFN</sequence>
<dbReference type="OrthoDB" id="8659436at2"/>
<evidence type="ECO:0008006" key="4">
    <source>
        <dbReference type="Google" id="ProtNLM"/>
    </source>
</evidence>
<comment type="caution">
    <text evidence="2">The sequence shown here is derived from an EMBL/GenBank/DDBJ whole genome shotgun (WGS) entry which is preliminary data.</text>
</comment>
<feature type="binding site" evidence="1">
    <location>
        <position position="102"/>
    </location>
    <ligand>
        <name>Zn(2+)</name>
        <dbReference type="ChEBI" id="CHEBI:29105"/>
    </ligand>
</feature>
<dbReference type="eggNOG" id="COG0735">
    <property type="taxonomic scope" value="Bacteria"/>
</dbReference>
<reference evidence="3" key="1">
    <citation type="submission" date="2012-09" db="EMBL/GenBank/DDBJ databases">
        <authorList>
            <person name="Weinstock G."/>
            <person name="Sodergren E."/>
            <person name="Clifton S."/>
            <person name="Fulton L."/>
            <person name="Fulton B."/>
            <person name="Courtney L."/>
            <person name="Fronick C."/>
            <person name="Harrison M."/>
            <person name="Strong C."/>
            <person name="Farmer C."/>
            <person name="Delehaunty K."/>
            <person name="Markovic C."/>
            <person name="Hall O."/>
            <person name="Minx P."/>
            <person name="Tomlinson C."/>
            <person name="Mitreva M."/>
            <person name="Nelson J."/>
            <person name="Hou S."/>
            <person name="Wollam A."/>
            <person name="Pepin K.H."/>
            <person name="Johnson M."/>
            <person name="Bhonagiri V."/>
            <person name="Nash W.E."/>
            <person name="Suruliraj S."/>
            <person name="Warren W."/>
            <person name="Chinwalla A."/>
            <person name="Mardis E.R."/>
            <person name="Wilson R.K."/>
        </authorList>
    </citation>
    <scope>NUCLEOTIDE SEQUENCE [LARGE SCALE GENOMIC DNA]</scope>
    <source>
        <strain evidence="3">OS1</strain>
    </source>
</reference>
<evidence type="ECO:0000313" key="3">
    <source>
        <dbReference type="Proteomes" id="UP000005273"/>
    </source>
</evidence>
<feature type="binding site" evidence="1">
    <location>
        <position position="138"/>
    </location>
    <ligand>
        <name>Zn(2+)</name>
        <dbReference type="ChEBI" id="CHEBI:29105"/>
    </ligand>
</feature>
<dbReference type="GO" id="GO:0000976">
    <property type="term" value="F:transcription cis-regulatory region binding"/>
    <property type="evidence" value="ECO:0007669"/>
    <property type="project" value="TreeGrafter"/>
</dbReference>
<feature type="binding site" evidence="1">
    <location>
        <position position="99"/>
    </location>
    <ligand>
        <name>Zn(2+)</name>
        <dbReference type="ChEBI" id="CHEBI:29105"/>
    </ligand>
</feature>
<dbReference type="PANTHER" id="PTHR33202:SF7">
    <property type="entry name" value="FERRIC UPTAKE REGULATION PROTEIN"/>
    <property type="match status" value="1"/>
</dbReference>
<name>A0A0T5X978_9BACT</name>
<evidence type="ECO:0000313" key="2">
    <source>
        <dbReference type="EMBL" id="KRT34943.1"/>
    </source>
</evidence>
<dbReference type="GO" id="GO:0003700">
    <property type="term" value="F:DNA-binding transcription factor activity"/>
    <property type="evidence" value="ECO:0007669"/>
    <property type="project" value="InterPro"/>
</dbReference>
<protein>
    <recommendedName>
        <fullName evidence="4">Transcriptional regulator, Fur family</fullName>
    </recommendedName>
</protein>
<dbReference type="GO" id="GO:1900376">
    <property type="term" value="P:regulation of secondary metabolite biosynthetic process"/>
    <property type="evidence" value="ECO:0007669"/>
    <property type="project" value="TreeGrafter"/>
</dbReference>
<organism evidence="2 3">
    <name type="scientific">Acetomicrobium hydrogeniformans ATCC BAA-1850</name>
    <dbReference type="NCBI Taxonomy" id="592015"/>
    <lineage>
        <taxon>Bacteria</taxon>
        <taxon>Thermotogati</taxon>
        <taxon>Synergistota</taxon>
        <taxon>Synergistia</taxon>
        <taxon>Synergistales</taxon>
        <taxon>Acetomicrobiaceae</taxon>
        <taxon>Acetomicrobium</taxon>
    </lineage>
</organism>
<comment type="cofactor">
    <cofactor evidence="1">
        <name>Zn(2+)</name>
        <dbReference type="ChEBI" id="CHEBI:29105"/>
    </cofactor>
    <text evidence="1">Binds 1 zinc ion per subunit.</text>
</comment>
<keyword evidence="1" id="KW-0862">Zinc</keyword>
<dbReference type="Gene3D" id="1.10.10.10">
    <property type="entry name" value="Winged helix-like DNA-binding domain superfamily/Winged helix DNA-binding domain"/>
    <property type="match status" value="1"/>
</dbReference>
<dbReference type="PANTHER" id="PTHR33202">
    <property type="entry name" value="ZINC UPTAKE REGULATION PROTEIN"/>
    <property type="match status" value="1"/>
</dbReference>
<dbReference type="RefSeq" id="WP_009202410.1">
    <property type="nucleotide sequence ID" value="NZ_ACJX03000001.1"/>
</dbReference>
<dbReference type="SUPFAM" id="SSF46785">
    <property type="entry name" value="Winged helix' DNA-binding domain"/>
    <property type="match status" value="1"/>
</dbReference>
<dbReference type="InterPro" id="IPR036390">
    <property type="entry name" value="WH_DNA-bd_sf"/>
</dbReference>
<dbReference type="STRING" id="592015.HMPREF1705_04197"/>
<dbReference type="InterPro" id="IPR002481">
    <property type="entry name" value="FUR"/>
</dbReference>
<evidence type="ECO:0000256" key="1">
    <source>
        <dbReference type="PIRSR" id="PIRSR602481-1"/>
    </source>
</evidence>
<feature type="binding site" evidence="1">
    <location>
        <position position="135"/>
    </location>
    <ligand>
        <name>Zn(2+)</name>
        <dbReference type="ChEBI" id="CHEBI:29105"/>
    </ligand>
</feature>
<dbReference type="Proteomes" id="UP000005273">
    <property type="component" value="Unassembled WGS sequence"/>
</dbReference>